<feature type="domain" description="Major facilitator superfamily (MFS) profile" evidence="6">
    <location>
        <begin position="1"/>
        <end position="316"/>
    </location>
</feature>
<comment type="caution">
    <text evidence="7">The sequence shown here is derived from an EMBL/GenBank/DDBJ whole genome shotgun (WGS) entry which is preliminary data.</text>
</comment>
<dbReference type="PROSITE" id="PS50850">
    <property type="entry name" value="MFS"/>
    <property type="match status" value="1"/>
</dbReference>
<organism evidence="7 8">
    <name type="scientific">Apophysomyces ossiformis</name>
    <dbReference type="NCBI Taxonomy" id="679940"/>
    <lineage>
        <taxon>Eukaryota</taxon>
        <taxon>Fungi</taxon>
        <taxon>Fungi incertae sedis</taxon>
        <taxon>Mucoromycota</taxon>
        <taxon>Mucoromycotina</taxon>
        <taxon>Mucoromycetes</taxon>
        <taxon>Mucorales</taxon>
        <taxon>Mucorineae</taxon>
        <taxon>Mucoraceae</taxon>
        <taxon>Apophysomyces</taxon>
    </lineage>
</organism>
<evidence type="ECO:0000313" key="8">
    <source>
        <dbReference type="Proteomes" id="UP000605846"/>
    </source>
</evidence>
<reference evidence="7" key="1">
    <citation type="submission" date="2020-01" db="EMBL/GenBank/DDBJ databases">
        <title>Genome Sequencing of Three Apophysomyces-Like Fungal Strains Confirms a Novel Fungal Genus in the Mucoromycota with divergent Burkholderia-like Endosymbiotic Bacteria.</title>
        <authorList>
            <person name="Stajich J.E."/>
            <person name="Macias A.M."/>
            <person name="Carter-House D."/>
            <person name="Lovett B."/>
            <person name="Kasson L.R."/>
            <person name="Berry K."/>
            <person name="Grigoriev I."/>
            <person name="Chang Y."/>
            <person name="Spatafora J."/>
            <person name="Kasson M.T."/>
        </authorList>
    </citation>
    <scope>NUCLEOTIDE SEQUENCE</scope>
    <source>
        <strain evidence="7">NRRL A-21654</strain>
    </source>
</reference>
<dbReference type="GO" id="GO:0022857">
    <property type="term" value="F:transmembrane transporter activity"/>
    <property type="evidence" value="ECO:0007669"/>
    <property type="project" value="InterPro"/>
</dbReference>
<dbReference type="AlphaFoldDB" id="A0A8H7BHK2"/>
<keyword evidence="4 5" id="KW-0472">Membrane</keyword>
<evidence type="ECO:0000259" key="6">
    <source>
        <dbReference type="PROSITE" id="PS50850"/>
    </source>
</evidence>
<keyword evidence="3 5" id="KW-1133">Transmembrane helix</keyword>
<evidence type="ECO:0000256" key="5">
    <source>
        <dbReference type="SAM" id="Phobius"/>
    </source>
</evidence>
<feature type="transmembrane region" description="Helical" evidence="5">
    <location>
        <begin position="62"/>
        <end position="82"/>
    </location>
</feature>
<dbReference type="InterPro" id="IPR020846">
    <property type="entry name" value="MFS_dom"/>
</dbReference>
<comment type="subcellular location">
    <subcellularLocation>
        <location evidence="1">Membrane</location>
        <topology evidence="1">Multi-pass membrane protein</topology>
    </subcellularLocation>
</comment>
<feature type="transmembrane region" description="Helical" evidence="5">
    <location>
        <begin position="202"/>
        <end position="221"/>
    </location>
</feature>
<feature type="transmembrane region" description="Helical" evidence="5">
    <location>
        <begin position="158"/>
        <end position="181"/>
    </location>
</feature>
<proteinExistence type="predicted"/>
<dbReference type="PANTHER" id="PTHR23502">
    <property type="entry name" value="MAJOR FACILITATOR SUPERFAMILY"/>
    <property type="match status" value="1"/>
</dbReference>
<dbReference type="Proteomes" id="UP000605846">
    <property type="component" value="Unassembled WGS sequence"/>
</dbReference>
<evidence type="ECO:0000256" key="4">
    <source>
        <dbReference type="ARBA" id="ARBA00023136"/>
    </source>
</evidence>
<evidence type="ECO:0000256" key="1">
    <source>
        <dbReference type="ARBA" id="ARBA00004141"/>
    </source>
</evidence>
<feature type="transmembrane region" description="Helical" evidence="5">
    <location>
        <begin position="227"/>
        <end position="249"/>
    </location>
</feature>
<dbReference type="InterPro" id="IPR011701">
    <property type="entry name" value="MFS"/>
</dbReference>
<gene>
    <name evidence="7" type="ORF">EC973_001704</name>
</gene>
<evidence type="ECO:0000256" key="2">
    <source>
        <dbReference type="ARBA" id="ARBA00022692"/>
    </source>
</evidence>
<accession>A0A8H7BHK2</accession>
<dbReference type="Pfam" id="PF07690">
    <property type="entry name" value="MFS_1"/>
    <property type="match status" value="1"/>
</dbReference>
<dbReference type="PANTHER" id="PTHR23502:SF5">
    <property type="entry name" value="QUINIDINE RESISTANCE PROTEIN 3"/>
    <property type="match status" value="1"/>
</dbReference>
<feature type="transmembrane region" description="Helical" evidence="5">
    <location>
        <begin position="261"/>
        <end position="283"/>
    </location>
</feature>
<dbReference type="InterPro" id="IPR036259">
    <property type="entry name" value="MFS_trans_sf"/>
</dbReference>
<keyword evidence="8" id="KW-1185">Reference proteome</keyword>
<dbReference type="GO" id="GO:0005886">
    <property type="term" value="C:plasma membrane"/>
    <property type="evidence" value="ECO:0007669"/>
    <property type="project" value="TreeGrafter"/>
</dbReference>
<evidence type="ECO:0000256" key="3">
    <source>
        <dbReference type="ARBA" id="ARBA00022989"/>
    </source>
</evidence>
<dbReference type="EMBL" id="JABAYA010000141">
    <property type="protein sequence ID" value="KAF7723728.1"/>
    <property type="molecule type" value="Genomic_DNA"/>
</dbReference>
<name>A0A8H7BHK2_9FUNG</name>
<dbReference type="Gene3D" id="1.20.1250.20">
    <property type="entry name" value="MFS general substrate transporter like domains"/>
    <property type="match status" value="1"/>
</dbReference>
<feature type="transmembrane region" description="Helical" evidence="5">
    <location>
        <begin position="295"/>
        <end position="315"/>
    </location>
</feature>
<evidence type="ECO:0000313" key="7">
    <source>
        <dbReference type="EMBL" id="KAF7723728.1"/>
    </source>
</evidence>
<dbReference type="OrthoDB" id="2130629at2759"/>
<sequence length="324" mass="35609">MRLLQGICASAGQAVGGGSVADLFEARERGKAMSIFMLGVILGPAIAPLIGGYVDQYAGWRWIFYIKTIIGGVILVLNFFFLDETLYNPSGSDLPAPVTFREKLARLKFNPFKSLALLLRPVVILTNIPLAVTFGWFYLLITVLPVGFGSHYGFSTGTIGLCFIASGIGNCFGSIVGGMVSDKLYNWRTQQKENADKKEDRLLAIYIAAPFIVAGYLIYGWTLRYEVFWFVPLLGFCIMAFGMMFATTVGTTYLVDSHLPLSASVVSVSNFARNLMAMMFSLLAVQVRTSLGDGWTYTCAALILLVLYLVCIPIVQLKGQSWRN</sequence>
<keyword evidence="2 5" id="KW-0812">Transmembrane</keyword>
<dbReference type="SUPFAM" id="SSF103473">
    <property type="entry name" value="MFS general substrate transporter"/>
    <property type="match status" value="1"/>
</dbReference>
<feature type="transmembrane region" description="Helical" evidence="5">
    <location>
        <begin position="117"/>
        <end position="138"/>
    </location>
</feature>
<feature type="transmembrane region" description="Helical" evidence="5">
    <location>
        <begin position="32"/>
        <end position="50"/>
    </location>
</feature>
<protein>
    <recommendedName>
        <fullName evidence="6">Major facilitator superfamily (MFS) profile domain-containing protein</fullName>
    </recommendedName>
</protein>